<protein>
    <submittedName>
        <fullName evidence="4">O-succinylbenzoic acid--CoA ligase</fullName>
        <ecNumber evidence="4">6.2.1.26</ecNumber>
    </submittedName>
</protein>
<reference evidence="4 5" key="1">
    <citation type="submission" date="2020-08" db="EMBL/GenBank/DDBJ databases">
        <title>Genomic Encyclopedia of Type Strains, Phase IV (KMG-IV): sequencing the most valuable type-strain genomes for metagenomic binning, comparative biology and taxonomic classification.</title>
        <authorList>
            <person name="Goeker M."/>
        </authorList>
    </citation>
    <scope>NUCLEOTIDE SEQUENCE [LARGE SCALE GENOMIC DNA]</scope>
    <source>
        <strain evidence="4 5">DSM 12252</strain>
    </source>
</reference>
<dbReference type="GO" id="GO:0006631">
    <property type="term" value="P:fatty acid metabolic process"/>
    <property type="evidence" value="ECO:0007669"/>
    <property type="project" value="TreeGrafter"/>
</dbReference>
<proteinExistence type="inferred from homology"/>
<gene>
    <name evidence="4" type="ORF">HNQ65_000252</name>
</gene>
<comment type="caution">
    <text evidence="4">The sequence shown here is derived from an EMBL/GenBank/DDBJ whole genome shotgun (WGS) entry which is preliminary data.</text>
</comment>
<dbReference type="EMBL" id="JACHIG010000001">
    <property type="protein sequence ID" value="MBB5030698.1"/>
    <property type="molecule type" value="Genomic_DNA"/>
</dbReference>
<dbReference type="InterPro" id="IPR045851">
    <property type="entry name" value="AMP-bd_C_sf"/>
</dbReference>
<dbReference type="Gene3D" id="3.30.300.30">
    <property type="match status" value="1"/>
</dbReference>
<dbReference type="Pfam" id="PF00501">
    <property type="entry name" value="AMP-binding"/>
    <property type="match status" value="1"/>
</dbReference>
<evidence type="ECO:0000313" key="5">
    <source>
        <dbReference type="Proteomes" id="UP000590740"/>
    </source>
</evidence>
<comment type="similarity">
    <text evidence="1">Belongs to the ATP-dependent AMP-binding enzyme family.</text>
</comment>
<dbReference type="SUPFAM" id="SSF56801">
    <property type="entry name" value="Acetyl-CoA synthetase-like"/>
    <property type="match status" value="1"/>
</dbReference>
<dbReference type="EC" id="6.2.1.26" evidence="4"/>
<evidence type="ECO:0000256" key="2">
    <source>
        <dbReference type="ARBA" id="ARBA00022598"/>
    </source>
</evidence>
<keyword evidence="2 4" id="KW-0436">Ligase</keyword>
<dbReference type="Proteomes" id="UP000590740">
    <property type="component" value="Unassembled WGS sequence"/>
</dbReference>
<dbReference type="RefSeq" id="WP_184337580.1">
    <property type="nucleotide sequence ID" value="NZ_JACHIG010000001.1"/>
</dbReference>
<dbReference type="InterPro" id="IPR042099">
    <property type="entry name" value="ANL_N_sf"/>
</dbReference>
<dbReference type="AlphaFoldDB" id="A0A7W7Y6U3"/>
<dbReference type="Gene3D" id="3.40.50.12780">
    <property type="entry name" value="N-terminal domain of ligase-like"/>
    <property type="match status" value="1"/>
</dbReference>
<keyword evidence="5" id="KW-1185">Reference proteome</keyword>
<name>A0A7W7Y6U3_9BACT</name>
<dbReference type="GO" id="GO:0031956">
    <property type="term" value="F:medium-chain fatty acid-CoA ligase activity"/>
    <property type="evidence" value="ECO:0007669"/>
    <property type="project" value="TreeGrafter"/>
</dbReference>
<dbReference type="InterPro" id="IPR000873">
    <property type="entry name" value="AMP-dep_synth/lig_dom"/>
</dbReference>
<accession>A0A7W7Y6U3</accession>
<evidence type="ECO:0000259" key="3">
    <source>
        <dbReference type="Pfam" id="PF00501"/>
    </source>
</evidence>
<evidence type="ECO:0000313" key="4">
    <source>
        <dbReference type="EMBL" id="MBB5030698.1"/>
    </source>
</evidence>
<dbReference type="PANTHER" id="PTHR43201">
    <property type="entry name" value="ACYL-COA SYNTHETASE"/>
    <property type="match status" value="1"/>
</dbReference>
<dbReference type="GO" id="GO:0008756">
    <property type="term" value="F:o-succinylbenzoate-CoA ligase activity"/>
    <property type="evidence" value="ECO:0007669"/>
    <property type="project" value="UniProtKB-EC"/>
</dbReference>
<organism evidence="4 5">
    <name type="scientific">Prosthecobacter vanneervenii</name>
    <dbReference type="NCBI Taxonomy" id="48466"/>
    <lineage>
        <taxon>Bacteria</taxon>
        <taxon>Pseudomonadati</taxon>
        <taxon>Verrucomicrobiota</taxon>
        <taxon>Verrucomicrobiia</taxon>
        <taxon>Verrucomicrobiales</taxon>
        <taxon>Verrucomicrobiaceae</taxon>
        <taxon>Prosthecobacter</taxon>
    </lineage>
</organism>
<sequence>METLVKIGPEFWTDGSVCIAEAAPTAEGASLAAYAKHTLQAHDWCFFQTSGTEGARKWVGLTKESLRISARAVNTHFHITAQDHWLLALPTHHVGGFGILVRAHLSGSAITRLEGKWNARAFVQKCLETGATLASLVPTQIFDLVSAQLRAPESLRAVLVGGAALNAELEAAALGLGWQVHRTYAMTETGSTLAVQPQPGAELEVLPIWQASTDAESVLTVQGPALAQGYAIFEKGRWHWEPIPEEGLRTRDRVEISAAADGARFLRFIGREAGMVKILGELVSLSPIQDRIEALKLSLGVQHADAAVCDVPDSRKESRLVLVVSGINDDEATQMQKGLNETLRPFEQILDVRFVSAIPRSELGKVRLAELRALLHWRITPWEPSHPAE</sequence>
<evidence type="ECO:0000256" key="1">
    <source>
        <dbReference type="ARBA" id="ARBA00006432"/>
    </source>
</evidence>
<feature type="domain" description="AMP-dependent synthetase/ligase" evidence="3">
    <location>
        <begin position="34"/>
        <end position="198"/>
    </location>
</feature>
<dbReference type="PANTHER" id="PTHR43201:SF5">
    <property type="entry name" value="MEDIUM-CHAIN ACYL-COA LIGASE ACSF2, MITOCHONDRIAL"/>
    <property type="match status" value="1"/>
</dbReference>